<evidence type="ECO:0000313" key="2">
    <source>
        <dbReference type="Proteomes" id="UP000248889"/>
    </source>
</evidence>
<dbReference type="Pfam" id="PF04978">
    <property type="entry name" value="MST"/>
    <property type="match status" value="1"/>
</dbReference>
<dbReference type="SUPFAM" id="SSF109854">
    <property type="entry name" value="DinB/YfiT-like putative metalloenzymes"/>
    <property type="match status" value="1"/>
</dbReference>
<dbReference type="RefSeq" id="WP_111502491.1">
    <property type="nucleotide sequence ID" value="NZ_QKYN01000074.1"/>
</dbReference>
<name>A0A2X0K3U3_9ACTN</name>
<evidence type="ECO:0000313" key="1">
    <source>
        <dbReference type="EMBL" id="RAG83935.1"/>
    </source>
</evidence>
<evidence type="ECO:0008006" key="3">
    <source>
        <dbReference type="Google" id="ProtNLM"/>
    </source>
</evidence>
<reference evidence="1 2" key="1">
    <citation type="submission" date="2018-06" db="EMBL/GenBank/DDBJ databases">
        <title>Streptacidiphilus pinicola sp. nov., isolated from pine grove soil.</title>
        <authorList>
            <person name="Roh S.G."/>
            <person name="Park S."/>
            <person name="Kim M.-K."/>
            <person name="Yun B.-R."/>
            <person name="Park J."/>
            <person name="Kim M.J."/>
            <person name="Kim Y.S."/>
            <person name="Kim S.B."/>
        </authorList>
    </citation>
    <scope>NUCLEOTIDE SEQUENCE [LARGE SCALE GENOMIC DNA]</scope>
    <source>
        <strain evidence="1 2">MMS16-CNU450</strain>
    </source>
</reference>
<dbReference type="Proteomes" id="UP000248889">
    <property type="component" value="Unassembled WGS sequence"/>
</dbReference>
<dbReference type="AlphaFoldDB" id="A0A2X0K3U3"/>
<dbReference type="InterPro" id="IPR034660">
    <property type="entry name" value="DinB/YfiT-like"/>
</dbReference>
<keyword evidence="2" id="KW-1185">Reference proteome</keyword>
<gene>
    <name evidence="1" type="ORF">DN069_19435</name>
</gene>
<comment type="caution">
    <text evidence="1">The sequence shown here is derived from an EMBL/GenBank/DDBJ whole genome shotgun (WGS) entry which is preliminary data.</text>
</comment>
<dbReference type="OrthoDB" id="3852744at2"/>
<protein>
    <recommendedName>
        <fullName evidence="3">Mini-circle protein</fullName>
    </recommendedName>
</protein>
<dbReference type="Gene3D" id="1.20.120.450">
    <property type="entry name" value="dinb family like domain"/>
    <property type="match status" value="1"/>
</dbReference>
<dbReference type="EMBL" id="QKYN01000074">
    <property type="protein sequence ID" value="RAG83935.1"/>
    <property type="molecule type" value="Genomic_DNA"/>
</dbReference>
<proteinExistence type="predicted"/>
<dbReference type="InterPro" id="IPR007061">
    <property type="entry name" value="MST-like"/>
</dbReference>
<accession>A0A2X0K3U3</accession>
<organism evidence="1 2">
    <name type="scientific">Streptacidiphilus pinicola</name>
    <dbReference type="NCBI Taxonomy" id="2219663"/>
    <lineage>
        <taxon>Bacteria</taxon>
        <taxon>Bacillati</taxon>
        <taxon>Actinomycetota</taxon>
        <taxon>Actinomycetes</taxon>
        <taxon>Kitasatosporales</taxon>
        <taxon>Streptomycetaceae</taxon>
        <taxon>Streptacidiphilus</taxon>
    </lineage>
</organism>
<sequence>MTTMRSPHTGTEKEILLHSMERHRAAIRWKLEGLDDEQLRTSPVSSGTTLLGLVKHLGACEYGWFCQTFGVATEPLPFDEEDEDADLRVEPGEKTADLLAFYERACAAANAVIEASDLDATGTSWAGAQVSMRWVLVHMIEETARHAGHVDILRELLDGTTGDHNRAPAADA</sequence>